<dbReference type="FunFam" id="2.40.50.100:FF:000003">
    <property type="entry name" value="Acetyl-CoA carboxylase biotin carboxyl carrier protein"/>
    <property type="match status" value="1"/>
</dbReference>
<protein>
    <recommendedName>
        <fullName evidence="3 9">Biotin carboxyl carrier protein of acetyl-CoA carboxylase</fullName>
    </recommendedName>
</protein>
<dbReference type="InterPro" id="IPR001249">
    <property type="entry name" value="AcCoA_biotinCC"/>
</dbReference>
<dbReference type="Proteomes" id="UP000621856">
    <property type="component" value="Unassembled WGS sequence"/>
</dbReference>
<feature type="domain" description="Lipoyl-binding" evidence="11">
    <location>
        <begin position="83"/>
        <end position="159"/>
    </location>
</feature>
<evidence type="ECO:0000256" key="3">
    <source>
        <dbReference type="ARBA" id="ARBA00017562"/>
    </source>
</evidence>
<evidence type="ECO:0000256" key="10">
    <source>
        <dbReference type="SAM" id="MobiDB-lite"/>
    </source>
</evidence>
<gene>
    <name evidence="12" type="ORF">GCM10011355_15840</name>
</gene>
<dbReference type="CDD" id="cd06850">
    <property type="entry name" value="biotinyl_domain"/>
    <property type="match status" value="1"/>
</dbReference>
<dbReference type="Gene3D" id="2.40.50.100">
    <property type="match status" value="1"/>
</dbReference>
<proteinExistence type="predicted"/>
<evidence type="ECO:0000256" key="5">
    <source>
        <dbReference type="ARBA" id="ARBA00022832"/>
    </source>
</evidence>
<evidence type="ECO:0000259" key="11">
    <source>
        <dbReference type="PROSITE" id="PS50968"/>
    </source>
</evidence>
<evidence type="ECO:0000256" key="9">
    <source>
        <dbReference type="RuleBase" id="RU364072"/>
    </source>
</evidence>
<keyword evidence="7 9" id="KW-0275">Fatty acid biosynthesis</keyword>
<comment type="pathway">
    <text evidence="2 9">Lipid metabolism; fatty acid biosynthesis.</text>
</comment>
<dbReference type="NCBIfam" id="TIGR00531">
    <property type="entry name" value="BCCP"/>
    <property type="match status" value="1"/>
</dbReference>
<dbReference type="AlphaFoldDB" id="A0A8J3EUA3"/>
<dbReference type="SUPFAM" id="SSF51230">
    <property type="entry name" value="Single hybrid motif"/>
    <property type="match status" value="1"/>
</dbReference>
<dbReference type="PANTHER" id="PTHR45266">
    <property type="entry name" value="OXALOACETATE DECARBOXYLASE ALPHA CHAIN"/>
    <property type="match status" value="1"/>
</dbReference>
<evidence type="ECO:0000256" key="2">
    <source>
        <dbReference type="ARBA" id="ARBA00005194"/>
    </source>
</evidence>
<reference evidence="12" key="1">
    <citation type="journal article" date="2014" name="Int. J. Syst. Evol. Microbiol.">
        <title>Complete genome sequence of Corynebacterium casei LMG S-19264T (=DSM 44701T), isolated from a smear-ripened cheese.</title>
        <authorList>
            <consortium name="US DOE Joint Genome Institute (JGI-PGF)"/>
            <person name="Walter F."/>
            <person name="Albersmeier A."/>
            <person name="Kalinowski J."/>
            <person name="Ruckert C."/>
        </authorList>
    </citation>
    <scope>NUCLEOTIDE SEQUENCE</scope>
    <source>
        <strain evidence="12">CGMCC 1.14984</strain>
    </source>
</reference>
<dbReference type="InterPro" id="IPR011053">
    <property type="entry name" value="Single_hybrid_motif"/>
</dbReference>
<evidence type="ECO:0000256" key="4">
    <source>
        <dbReference type="ARBA" id="ARBA00022516"/>
    </source>
</evidence>
<dbReference type="EMBL" id="BMGZ01000001">
    <property type="protein sequence ID" value="GGH96588.1"/>
    <property type="molecule type" value="Genomic_DNA"/>
</dbReference>
<dbReference type="InterPro" id="IPR000089">
    <property type="entry name" value="Biotin_lipoyl"/>
</dbReference>
<reference evidence="12" key="2">
    <citation type="submission" date="2020-09" db="EMBL/GenBank/DDBJ databases">
        <authorList>
            <person name="Sun Q."/>
            <person name="Zhou Y."/>
        </authorList>
    </citation>
    <scope>NUCLEOTIDE SEQUENCE</scope>
    <source>
        <strain evidence="12">CGMCC 1.14984</strain>
    </source>
</reference>
<dbReference type="PROSITE" id="PS50968">
    <property type="entry name" value="BIOTINYL_LIPOYL"/>
    <property type="match status" value="1"/>
</dbReference>
<accession>A0A8J3EUA3</accession>
<evidence type="ECO:0000256" key="7">
    <source>
        <dbReference type="ARBA" id="ARBA00023160"/>
    </source>
</evidence>
<dbReference type="PRINTS" id="PR01071">
    <property type="entry name" value="ACOABIOTINCC"/>
</dbReference>
<name>A0A8J3EUA3_9PROT</name>
<dbReference type="GO" id="GO:0003989">
    <property type="term" value="F:acetyl-CoA carboxylase activity"/>
    <property type="evidence" value="ECO:0007669"/>
    <property type="project" value="InterPro"/>
</dbReference>
<dbReference type="PANTHER" id="PTHR45266:SF3">
    <property type="entry name" value="OXALOACETATE DECARBOXYLASE ALPHA CHAIN"/>
    <property type="match status" value="1"/>
</dbReference>
<comment type="function">
    <text evidence="1 9">This protein is a component of the acetyl coenzyme A carboxylase complex; first, biotin carboxylase catalyzes the carboxylation of the carrier protein and then the transcarboxylase transfers the carboxyl group to form malonyl-CoA.</text>
</comment>
<organism evidence="12 13">
    <name type="scientific">Aquisalinus luteolus</name>
    <dbReference type="NCBI Taxonomy" id="1566827"/>
    <lineage>
        <taxon>Bacteria</taxon>
        <taxon>Pseudomonadati</taxon>
        <taxon>Pseudomonadota</taxon>
        <taxon>Alphaproteobacteria</taxon>
        <taxon>Parvularculales</taxon>
        <taxon>Parvularculaceae</taxon>
        <taxon>Aquisalinus</taxon>
    </lineage>
</organism>
<evidence type="ECO:0000256" key="1">
    <source>
        <dbReference type="ARBA" id="ARBA00003761"/>
    </source>
</evidence>
<keyword evidence="4 9" id="KW-0444">Lipid biosynthesis</keyword>
<evidence type="ECO:0000313" key="12">
    <source>
        <dbReference type="EMBL" id="GGH96588.1"/>
    </source>
</evidence>
<keyword evidence="8 9" id="KW-0092">Biotin</keyword>
<dbReference type="GO" id="GO:0006633">
    <property type="term" value="P:fatty acid biosynthetic process"/>
    <property type="evidence" value="ECO:0007669"/>
    <property type="project" value="UniProtKB-UniPathway"/>
</dbReference>
<feature type="compositionally biased region" description="Low complexity" evidence="10">
    <location>
        <begin position="59"/>
        <end position="80"/>
    </location>
</feature>
<keyword evidence="6 9" id="KW-0443">Lipid metabolism</keyword>
<sequence length="159" mass="16439">MPTKNDMTMKTELEWIRALADVLTETGLTEIEIEKNSVKLRVAKGGMMVSAAPAAAAPAPAAAPAAAPAEAAAPAPANAASHPGAVKSPMVGTAYMSPSPNADPFVSVGSKVKQGQTLMIVEAMKTMNEIKAPKEGTVKEILAQDAEPVEYGEPLMIIE</sequence>
<dbReference type="PROSITE" id="PS00188">
    <property type="entry name" value="BIOTIN"/>
    <property type="match status" value="1"/>
</dbReference>
<comment type="caution">
    <text evidence="12">The sequence shown here is derived from an EMBL/GenBank/DDBJ whole genome shotgun (WGS) entry which is preliminary data.</text>
</comment>
<dbReference type="GO" id="GO:0009317">
    <property type="term" value="C:acetyl-CoA carboxylase complex"/>
    <property type="evidence" value="ECO:0007669"/>
    <property type="project" value="InterPro"/>
</dbReference>
<evidence type="ECO:0000256" key="8">
    <source>
        <dbReference type="ARBA" id="ARBA00023267"/>
    </source>
</evidence>
<evidence type="ECO:0000256" key="6">
    <source>
        <dbReference type="ARBA" id="ARBA00023098"/>
    </source>
</evidence>
<feature type="region of interest" description="Disordered" evidence="10">
    <location>
        <begin position="59"/>
        <end position="82"/>
    </location>
</feature>
<keyword evidence="5 9" id="KW-0276">Fatty acid metabolism</keyword>
<dbReference type="InterPro" id="IPR001882">
    <property type="entry name" value="Biotin_BS"/>
</dbReference>
<evidence type="ECO:0000313" key="13">
    <source>
        <dbReference type="Proteomes" id="UP000621856"/>
    </source>
</evidence>
<dbReference type="InterPro" id="IPR050709">
    <property type="entry name" value="Biotin_Carboxyl_Carrier/Decarb"/>
</dbReference>
<dbReference type="UniPathway" id="UPA00094"/>
<dbReference type="Pfam" id="PF00364">
    <property type="entry name" value="Biotin_lipoyl"/>
    <property type="match status" value="1"/>
</dbReference>